<keyword evidence="6" id="KW-0449">Lipoprotein</keyword>
<dbReference type="Proteomes" id="UP000199347">
    <property type="component" value="Unassembled WGS sequence"/>
</dbReference>
<gene>
    <name evidence="9" type="ORF">SAMN03080610_03229</name>
</gene>
<dbReference type="PROSITE" id="PS51257">
    <property type="entry name" value="PROKAR_LIPOPROTEIN"/>
    <property type="match status" value="1"/>
</dbReference>
<evidence type="ECO:0000256" key="4">
    <source>
        <dbReference type="ARBA" id="ARBA00023139"/>
    </source>
</evidence>
<name>A0A1G5P696_AFIMA</name>
<keyword evidence="4" id="KW-0564">Palmitate</keyword>
<protein>
    <recommendedName>
        <fullName evidence="11">Outer membrane lipoprotein</fullName>
    </recommendedName>
</protein>
<keyword evidence="5" id="KW-0998">Cell outer membrane</keyword>
<keyword evidence="10" id="KW-1185">Reference proteome</keyword>
<sequence>MHTRYITAAVLLSAAFLAGCQTGIGGREISSPVEGRWMSSDRVFVSTFSNGAMTTEDAKTGAQLATGSYNMAGPQTVEISWYSIATKQQRAATCTLAGSSSMTCRQPGASFTLHRV</sequence>
<dbReference type="EMBL" id="FMVW01000009">
    <property type="protein sequence ID" value="SCZ44530.1"/>
    <property type="molecule type" value="Genomic_DNA"/>
</dbReference>
<keyword evidence="2 8" id="KW-0732">Signal</keyword>
<comment type="similarity">
    <text evidence="7">Belongs to the rhizobiaceae omp10 lipoprotein family.</text>
</comment>
<evidence type="ECO:0000313" key="9">
    <source>
        <dbReference type="EMBL" id="SCZ44530.1"/>
    </source>
</evidence>
<feature type="signal peptide" evidence="8">
    <location>
        <begin position="1"/>
        <end position="20"/>
    </location>
</feature>
<dbReference type="InterPro" id="IPR049857">
    <property type="entry name" value="Omp10-like"/>
</dbReference>
<evidence type="ECO:0008006" key="11">
    <source>
        <dbReference type="Google" id="ProtNLM"/>
    </source>
</evidence>
<comment type="subcellular location">
    <subcellularLocation>
        <location evidence="1">Cell outer membrane</location>
        <topology evidence="1">Lipid-anchor</topology>
    </subcellularLocation>
</comment>
<evidence type="ECO:0000256" key="3">
    <source>
        <dbReference type="ARBA" id="ARBA00023136"/>
    </source>
</evidence>
<evidence type="ECO:0000256" key="7">
    <source>
        <dbReference type="ARBA" id="ARBA00044505"/>
    </source>
</evidence>
<evidence type="ECO:0000256" key="2">
    <source>
        <dbReference type="ARBA" id="ARBA00022729"/>
    </source>
</evidence>
<dbReference type="STRING" id="1120955.SAMN03080610_03229"/>
<evidence type="ECO:0000256" key="6">
    <source>
        <dbReference type="ARBA" id="ARBA00023288"/>
    </source>
</evidence>
<keyword evidence="3" id="KW-0472">Membrane</keyword>
<evidence type="ECO:0000256" key="1">
    <source>
        <dbReference type="ARBA" id="ARBA00004459"/>
    </source>
</evidence>
<evidence type="ECO:0000313" key="10">
    <source>
        <dbReference type="Proteomes" id="UP000199347"/>
    </source>
</evidence>
<organism evidence="9 10">
    <name type="scientific">Afifella marina DSM 2698</name>
    <dbReference type="NCBI Taxonomy" id="1120955"/>
    <lineage>
        <taxon>Bacteria</taxon>
        <taxon>Pseudomonadati</taxon>
        <taxon>Pseudomonadota</taxon>
        <taxon>Alphaproteobacteria</taxon>
        <taxon>Hyphomicrobiales</taxon>
        <taxon>Afifellaceae</taxon>
        <taxon>Afifella</taxon>
    </lineage>
</organism>
<dbReference type="RefSeq" id="WP_092815666.1">
    <property type="nucleotide sequence ID" value="NZ_FMVW01000009.1"/>
</dbReference>
<reference evidence="9 10" key="1">
    <citation type="submission" date="2016-10" db="EMBL/GenBank/DDBJ databases">
        <authorList>
            <person name="de Groot N.N."/>
        </authorList>
    </citation>
    <scope>NUCLEOTIDE SEQUENCE [LARGE SCALE GENOMIC DNA]</scope>
    <source>
        <strain evidence="9 10">DSM 2698</strain>
    </source>
</reference>
<accession>A0A1G5P696</accession>
<dbReference type="Pfam" id="PF26368">
    <property type="entry name" value="OMP10"/>
    <property type="match status" value="1"/>
</dbReference>
<evidence type="ECO:0000256" key="5">
    <source>
        <dbReference type="ARBA" id="ARBA00023237"/>
    </source>
</evidence>
<feature type="chain" id="PRO_5011448955" description="Outer membrane lipoprotein" evidence="8">
    <location>
        <begin position="21"/>
        <end position="116"/>
    </location>
</feature>
<proteinExistence type="inferred from homology"/>
<dbReference type="AlphaFoldDB" id="A0A1G5P696"/>
<evidence type="ECO:0000256" key="8">
    <source>
        <dbReference type="SAM" id="SignalP"/>
    </source>
</evidence>